<protein>
    <recommendedName>
        <fullName evidence="13">DNA primase</fullName>
        <ecNumber evidence="13">2.7.7.101</ecNumber>
    </recommendedName>
</protein>
<feature type="domain" description="Toprim" evidence="15">
    <location>
        <begin position="261"/>
        <end position="343"/>
    </location>
</feature>
<dbReference type="InterPro" id="IPR019475">
    <property type="entry name" value="DNA_primase_DnaB-bd"/>
</dbReference>
<evidence type="ECO:0000256" key="2">
    <source>
        <dbReference type="ARBA" id="ARBA00022478"/>
    </source>
</evidence>
<feature type="compositionally biased region" description="Basic and acidic residues" evidence="14">
    <location>
        <begin position="451"/>
        <end position="461"/>
    </location>
</feature>
<keyword evidence="17" id="KW-1185">Reference proteome</keyword>
<dbReference type="FunFam" id="3.40.1360.10:FF:000002">
    <property type="entry name" value="DNA primase"/>
    <property type="match status" value="1"/>
</dbReference>
<dbReference type="EC" id="2.7.7.101" evidence="13"/>
<dbReference type="GO" id="GO:0003677">
    <property type="term" value="F:DNA binding"/>
    <property type="evidence" value="ECO:0007669"/>
    <property type="project" value="UniProtKB-KW"/>
</dbReference>
<evidence type="ECO:0000256" key="7">
    <source>
        <dbReference type="ARBA" id="ARBA00022723"/>
    </source>
</evidence>
<keyword evidence="10" id="KW-0460">Magnesium</keyword>
<evidence type="ECO:0000256" key="11">
    <source>
        <dbReference type="ARBA" id="ARBA00023125"/>
    </source>
</evidence>
<dbReference type="InterPro" id="IPR006171">
    <property type="entry name" value="TOPRIM_dom"/>
</dbReference>
<dbReference type="Pfam" id="PF01807">
    <property type="entry name" value="Zn_ribbon_DnaG"/>
    <property type="match status" value="1"/>
</dbReference>
<dbReference type="Gene3D" id="3.90.980.10">
    <property type="entry name" value="DNA primase, catalytic core, N-terminal domain"/>
    <property type="match status" value="1"/>
</dbReference>
<comment type="similarity">
    <text evidence="13">Belongs to the DnaG primase family.</text>
</comment>
<evidence type="ECO:0000256" key="6">
    <source>
        <dbReference type="ARBA" id="ARBA00022705"/>
    </source>
</evidence>
<dbReference type="Pfam" id="PF08275">
    <property type="entry name" value="DNAG_N"/>
    <property type="match status" value="1"/>
</dbReference>
<evidence type="ECO:0000313" key="17">
    <source>
        <dbReference type="Proteomes" id="UP000325122"/>
    </source>
</evidence>
<dbReference type="InterPro" id="IPR037068">
    <property type="entry name" value="DNA_primase_core_N_sf"/>
</dbReference>
<evidence type="ECO:0000256" key="9">
    <source>
        <dbReference type="ARBA" id="ARBA00022833"/>
    </source>
</evidence>
<evidence type="ECO:0000256" key="5">
    <source>
        <dbReference type="ARBA" id="ARBA00022695"/>
    </source>
</evidence>
<keyword evidence="9" id="KW-0862">Zinc</keyword>
<dbReference type="InterPro" id="IPR006295">
    <property type="entry name" value="DNA_primase_DnaG"/>
</dbReference>
<dbReference type="GO" id="GO:1990077">
    <property type="term" value="C:primosome complex"/>
    <property type="evidence" value="ECO:0007669"/>
    <property type="project" value="UniProtKB-KW"/>
</dbReference>
<dbReference type="Gene3D" id="3.90.580.10">
    <property type="entry name" value="Zinc finger, CHC2-type domain"/>
    <property type="match status" value="1"/>
</dbReference>
<evidence type="ECO:0000256" key="10">
    <source>
        <dbReference type="ARBA" id="ARBA00022842"/>
    </source>
</evidence>
<dbReference type="RefSeq" id="WP_150023044.1">
    <property type="nucleotide sequence ID" value="NZ_VWOJ01000002.1"/>
</dbReference>
<keyword evidence="4 13" id="KW-0808">Transferase</keyword>
<comment type="caution">
    <text evidence="13">Lacks conserved residue(s) required for the propagation of feature annotation.</text>
</comment>
<dbReference type="NCBIfam" id="TIGR01391">
    <property type="entry name" value="dnaG"/>
    <property type="match status" value="1"/>
</dbReference>
<dbReference type="SMART" id="SM00400">
    <property type="entry name" value="ZnF_CHCC"/>
    <property type="match status" value="1"/>
</dbReference>
<organism evidence="16 17">
    <name type="scientific">Alkalicaulis satelles</name>
    <dbReference type="NCBI Taxonomy" id="2609175"/>
    <lineage>
        <taxon>Bacteria</taxon>
        <taxon>Pseudomonadati</taxon>
        <taxon>Pseudomonadota</taxon>
        <taxon>Alphaproteobacteria</taxon>
        <taxon>Maricaulales</taxon>
        <taxon>Maricaulaceae</taxon>
        <taxon>Alkalicaulis</taxon>
    </lineage>
</organism>
<dbReference type="SUPFAM" id="SSF57783">
    <property type="entry name" value="Zinc beta-ribbon"/>
    <property type="match status" value="1"/>
</dbReference>
<keyword evidence="6 13" id="KW-0235">DNA replication</keyword>
<keyword evidence="12 13" id="KW-0804">Transcription</keyword>
<dbReference type="InterPro" id="IPR034151">
    <property type="entry name" value="TOPRIM_DnaG_bac"/>
</dbReference>
<comment type="caution">
    <text evidence="16">The sequence shown here is derived from an EMBL/GenBank/DDBJ whole genome shotgun (WGS) entry which is preliminary data.</text>
</comment>
<dbReference type="InterPro" id="IPR050219">
    <property type="entry name" value="DnaG_primase"/>
</dbReference>
<dbReference type="PANTHER" id="PTHR30313">
    <property type="entry name" value="DNA PRIMASE"/>
    <property type="match status" value="1"/>
</dbReference>
<dbReference type="InterPro" id="IPR030846">
    <property type="entry name" value="DnaG_bac"/>
</dbReference>
<dbReference type="PROSITE" id="PS50880">
    <property type="entry name" value="TOPRIM"/>
    <property type="match status" value="1"/>
</dbReference>
<comment type="subunit">
    <text evidence="13">Monomer. Interacts with DnaB.</text>
</comment>
<evidence type="ECO:0000256" key="1">
    <source>
        <dbReference type="ARBA" id="ARBA00001947"/>
    </source>
</evidence>
<dbReference type="PANTHER" id="PTHR30313:SF2">
    <property type="entry name" value="DNA PRIMASE"/>
    <property type="match status" value="1"/>
</dbReference>
<evidence type="ECO:0000313" key="16">
    <source>
        <dbReference type="EMBL" id="KAA5803776.1"/>
    </source>
</evidence>
<dbReference type="Gene3D" id="3.40.1360.10">
    <property type="match status" value="1"/>
</dbReference>
<dbReference type="GO" id="GO:0006269">
    <property type="term" value="P:DNA replication, synthesis of primer"/>
    <property type="evidence" value="ECO:0007669"/>
    <property type="project" value="UniProtKB-UniRule"/>
</dbReference>
<gene>
    <name evidence="13" type="primary">dnaG</name>
    <name evidence="16" type="ORF">F1654_08230</name>
</gene>
<dbReference type="GO" id="GO:0005737">
    <property type="term" value="C:cytoplasm"/>
    <property type="evidence" value="ECO:0007669"/>
    <property type="project" value="TreeGrafter"/>
</dbReference>
<keyword evidence="3 13" id="KW-0639">Primosome</keyword>
<dbReference type="InterPro" id="IPR002694">
    <property type="entry name" value="Znf_CHC2"/>
</dbReference>
<dbReference type="SMART" id="SM00493">
    <property type="entry name" value="TOPRIM"/>
    <property type="match status" value="1"/>
</dbReference>
<comment type="cofactor">
    <cofactor evidence="1">
        <name>Zn(2+)</name>
        <dbReference type="ChEBI" id="CHEBI:29105"/>
    </cofactor>
</comment>
<comment type="function">
    <text evidence="13">RNA polymerase that catalyzes the synthesis of short RNA molecules used as primers for DNA polymerase during DNA replication.</text>
</comment>
<comment type="catalytic activity">
    <reaction evidence="13">
        <text>ssDNA + n NTP = ssDNA/pppN(pN)n-1 hybrid + (n-1) diphosphate.</text>
        <dbReference type="EC" id="2.7.7.101"/>
    </reaction>
</comment>
<evidence type="ECO:0000256" key="3">
    <source>
        <dbReference type="ARBA" id="ARBA00022515"/>
    </source>
</evidence>
<feature type="region of interest" description="Disordered" evidence="14">
    <location>
        <begin position="428"/>
        <end position="461"/>
    </location>
</feature>
<name>A0A5M6ZGA0_9PROT</name>
<evidence type="ECO:0000256" key="13">
    <source>
        <dbReference type="HAMAP-Rule" id="MF_00974"/>
    </source>
</evidence>
<dbReference type="HAMAP" id="MF_00974">
    <property type="entry name" value="DNA_primase_DnaG"/>
    <property type="match status" value="1"/>
</dbReference>
<dbReference type="Pfam" id="PF13662">
    <property type="entry name" value="Toprim_4"/>
    <property type="match status" value="1"/>
</dbReference>
<evidence type="ECO:0000256" key="8">
    <source>
        <dbReference type="ARBA" id="ARBA00022771"/>
    </source>
</evidence>
<dbReference type="InterPro" id="IPR036977">
    <property type="entry name" value="DNA_primase_Znf_CHC2"/>
</dbReference>
<keyword evidence="7" id="KW-0479">Metal-binding</keyword>
<evidence type="ECO:0000256" key="4">
    <source>
        <dbReference type="ARBA" id="ARBA00022679"/>
    </source>
</evidence>
<dbReference type="GO" id="GO:0008270">
    <property type="term" value="F:zinc ion binding"/>
    <property type="evidence" value="ECO:0007669"/>
    <property type="project" value="UniProtKB-KW"/>
</dbReference>
<evidence type="ECO:0000256" key="12">
    <source>
        <dbReference type="ARBA" id="ARBA00023163"/>
    </source>
</evidence>
<dbReference type="CDD" id="cd03364">
    <property type="entry name" value="TOPRIM_DnaG_primases"/>
    <property type="match status" value="1"/>
</dbReference>
<evidence type="ECO:0000256" key="14">
    <source>
        <dbReference type="SAM" id="MobiDB-lite"/>
    </source>
</evidence>
<keyword evidence="2 13" id="KW-0240">DNA-directed RNA polymerase</keyword>
<dbReference type="GO" id="GO:0003899">
    <property type="term" value="F:DNA-directed RNA polymerase activity"/>
    <property type="evidence" value="ECO:0007669"/>
    <property type="project" value="UniProtKB-UniRule"/>
</dbReference>
<sequence length="609" mass="66371">MAIPDGFIDEIKARIRPSELIGRTVALKRQGREFAGLSPFKKERTPSFFVNDEKGFYHCFASQEHGDIFTWLQKTQGLSFMEAVEALAREAGLDVPRDQPADPEREARRQRALDWMEAAHAWFARQLQSPAGAHARAYLESRGLTPADCERFELGFAPDQRRGLTQALMQKGASVSDLQTAGLIITPDDGGEAYDRFRGRITFAIRDPRGRLTAFGARALSKDQRAKYLNSPETALFHKGSTLYRYREARAAANDPKSGAGGLIVAEGYMDVIAFARAGLAHAVAPLGTALTENQMALLWRAGGEPVVCLDGDGAGQRAAALAADRALPLLAPGKTLRFVFLPDGADPDDLLRDKGPEALQAALAKPRPLIDVLWEREVQAGPLDDPDRRAAFRKRLRALCARIADPDVRAEYRAEFDARLNTLFARTPARRGGSGRRAGEYQPPAAPSRDLVEAARKPRPERAAPLARQLLAGAVEFPEIACSEAETLAELDFGPLDSLRDAVLDACLDPAFSPEEGLGARLAARGMTGALARLSADRAAARAALGGEESDARSRAEAWRRLSASYMEQVAHDVRKAEDRARLEDAFNSGDPDAFKSCLAAVRRGKLR</sequence>
<keyword evidence="8" id="KW-0863">Zinc-finger</keyword>
<dbReference type="InterPro" id="IPR013264">
    <property type="entry name" value="DNAG_N"/>
</dbReference>
<keyword evidence="5 13" id="KW-0548">Nucleotidyltransferase</keyword>
<dbReference type="EMBL" id="VWOJ01000002">
    <property type="protein sequence ID" value="KAA5803776.1"/>
    <property type="molecule type" value="Genomic_DNA"/>
</dbReference>
<dbReference type="FunFam" id="3.90.580.10:FF:000001">
    <property type="entry name" value="DNA primase"/>
    <property type="match status" value="1"/>
</dbReference>
<dbReference type="AlphaFoldDB" id="A0A5M6ZGA0"/>
<proteinExistence type="inferred from homology"/>
<dbReference type="GO" id="GO:0000428">
    <property type="term" value="C:DNA-directed RNA polymerase complex"/>
    <property type="evidence" value="ECO:0007669"/>
    <property type="project" value="UniProtKB-KW"/>
</dbReference>
<dbReference type="Pfam" id="PF10410">
    <property type="entry name" value="DnaB_bind"/>
    <property type="match status" value="1"/>
</dbReference>
<keyword evidence="11 13" id="KW-0238">DNA-binding</keyword>
<evidence type="ECO:0000259" key="15">
    <source>
        <dbReference type="PROSITE" id="PS50880"/>
    </source>
</evidence>
<accession>A0A5M6ZGA0</accession>
<dbReference type="SUPFAM" id="SSF56731">
    <property type="entry name" value="DNA primase core"/>
    <property type="match status" value="1"/>
</dbReference>
<dbReference type="Proteomes" id="UP000325122">
    <property type="component" value="Unassembled WGS sequence"/>
</dbReference>
<reference evidence="16 17" key="1">
    <citation type="submission" date="2019-09" db="EMBL/GenBank/DDBJ databases">
        <authorList>
            <person name="Kevbrin V."/>
            <person name="Grouzdev D.S."/>
        </authorList>
    </citation>
    <scope>NUCLEOTIDE SEQUENCE [LARGE SCALE GENOMIC DNA]</scope>
    <source>
        <strain evidence="16 17">G-192</strain>
    </source>
</reference>